<dbReference type="KEGG" id="srd:SD10_09075"/>
<dbReference type="HOGENOM" id="CLU_1085459_0_0_10"/>
<reference evidence="1 2" key="1">
    <citation type="journal article" date="2014" name="Curr. Microbiol.">
        <title>Spirosoma radiotolerans sp. nov., a gamma-radiation-resistant bacterium isolated from gamma ray-irradiated soil.</title>
        <authorList>
            <person name="Lee J.J."/>
            <person name="Srinivasan S."/>
            <person name="Lim S."/>
            <person name="Joe M."/>
            <person name="Im S."/>
            <person name="Bae S.I."/>
            <person name="Park K.R."/>
            <person name="Han J.H."/>
            <person name="Park S.H."/>
            <person name="Joo B.M."/>
            <person name="Park S.J."/>
            <person name="Kim M.K."/>
        </authorList>
    </citation>
    <scope>NUCLEOTIDE SEQUENCE [LARGE SCALE GENOMIC DNA]</scope>
    <source>
        <strain evidence="1 2">DG5A</strain>
    </source>
</reference>
<dbReference type="Proteomes" id="UP000033054">
    <property type="component" value="Chromosome"/>
</dbReference>
<dbReference type="RefSeq" id="WP_046573513.1">
    <property type="nucleotide sequence ID" value="NZ_CP010429.1"/>
</dbReference>
<dbReference type="EMBL" id="CP010429">
    <property type="protein sequence ID" value="AKD55033.1"/>
    <property type="molecule type" value="Genomic_DNA"/>
</dbReference>
<keyword evidence="2" id="KW-1185">Reference proteome</keyword>
<accession>A0A0E3ZVG7</accession>
<dbReference type="PATRIC" id="fig|1379870.5.peg.1976"/>
<dbReference type="AlphaFoldDB" id="A0A0E3ZVG7"/>
<gene>
    <name evidence="1" type="ORF">SD10_09075</name>
</gene>
<name>A0A0E3ZVG7_9BACT</name>
<proteinExistence type="predicted"/>
<protein>
    <submittedName>
        <fullName evidence="1">Uncharacterized protein</fullName>
    </submittedName>
</protein>
<dbReference type="STRING" id="1379870.SD10_09075"/>
<dbReference type="OrthoDB" id="967926at2"/>
<organism evidence="1 2">
    <name type="scientific">Spirosoma radiotolerans</name>
    <dbReference type="NCBI Taxonomy" id="1379870"/>
    <lineage>
        <taxon>Bacteria</taxon>
        <taxon>Pseudomonadati</taxon>
        <taxon>Bacteroidota</taxon>
        <taxon>Cytophagia</taxon>
        <taxon>Cytophagales</taxon>
        <taxon>Cytophagaceae</taxon>
        <taxon>Spirosoma</taxon>
    </lineage>
</organism>
<sequence>MPLNDSNFLIWYPAGESQFVPALPRPFVREPEVMSPVVWLVPGETISFYLNATDNSAPAGAIALLDEKGGSHVVAQSLSTIVFPGGSHVYGSFTVPAVVEGFVRLKLGTLTSQYCWLTSVDKASGLTAVVKFRNGDRLQNLRYKYLPDDFYQQFRIRLAVKNEEPEINKQTYRSATTGKTRHLYSEPRQIVTFQTPEYDRNGHRAIVSMMEHDTLLINGQPYAFAQAYKANSNEGDVLTTGEFAVSDENYATLHRS</sequence>
<evidence type="ECO:0000313" key="2">
    <source>
        <dbReference type="Proteomes" id="UP000033054"/>
    </source>
</evidence>
<evidence type="ECO:0000313" key="1">
    <source>
        <dbReference type="EMBL" id="AKD55033.1"/>
    </source>
</evidence>